<keyword evidence="1" id="KW-0732">Signal</keyword>
<evidence type="ECO:0000256" key="1">
    <source>
        <dbReference type="SAM" id="SignalP"/>
    </source>
</evidence>
<accession>G4CEW5</accession>
<evidence type="ECO:0000313" key="3">
    <source>
        <dbReference type="Proteomes" id="UP000003019"/>
    </source>
</evidence>
<sequence length="378" mass="42237">MKEFCMKSLKLPFVLLLSGTLTACASDGEQPKLDYQTNNQRVVSLDVPPDLTNPNQGDRYALPAGSGAVRASDLARARQASAANANSPVLAEVRNISIQREGGERWLNVGNKTPAQIWPLLHAFWQEQGFVIAREEPGIGLMETDWAENRAKLPQDGLRRLFDRIGLGSVYSTGERDKFTIRLERNSKGGTDVFFSHRGMKETYADRNKDTTMWQPAPRDADLEAVFLGRFMQYLGADEQQIERELSRRSTAQAGELATLEGNQVLVRGEQSRNWRRVSLALDRIGLNITGENPQRHAYLVQVAPAEGEAVRNEKPGFFARLFGSSRPAEPEKLPEFVVVVAPQANNTSRISLANKDGSPYQGNDAQAWLRRLYQELR</sequence>
<protein>
    <submittedName>
        <fullName evidence="2">NlpB/DapX lipoprotein</fullName>
    </submittedName>
</protein>
<reference evidence="2 3" key="1">
    <citation type="submission" date="2011-05" db="EMBL/GenBank/DDBJ databases">
        <authorList>
            <person name="Muzny D."/>
            <person name="Qin X."/>
            <person name="Deng J."/>
            <person name="Jiang H."/>
            <person name="Liu Y."/>
            <person name="Qu J."/>
            <person name="Song X.-Z."/>
            <person name="Zhang L."/>
            <person name="Thornton R."/>
            <person name="Coyle M."/>
            <person name="Francisco L."/>
            <person name="Jackson L."/>
            <person name="Javaid M."/>
            <person name="Korchina V."/>
            <person name="Kovar C."/>
            <person name="Mata R."/>
            <person name="Mathew T."/>
            <person name="Ngo R."/>
            <person name="Nguyen L."/>
            <person name="Nguyen N."/>
            <person name="Okwuonu G."/>
            <person name="Ongeri F."/>
            <person name="Pham C."/>
            <person name="Simmons D."/>
            <person name="Wilczek-Boney K."/>
            <person name="Hale W."/>
            <person name="Jakkamsetti A."/>
            <person name="Pham P."/>
            <person name="Ruth R."/>
            <person name="San Lucas F."/>
            <person name="Warren J."/>
            <person name="Zhang J."/>
            <person name="Zhao Z."/>
            <person name="Zhou C."/>
            <person name="Zhu D."/>
            <person name="Lee S."/>
            <person name="Bess C."/>
            <person name="Blankenburg K."/>
            <person name="Forbes L."/>
            <person name="Fu Q."/>
            <person name="Gubbala S."/>
            <person name="Hirani K."/>
            <person name="Jayaseelan J.C."/>
            <person name="Lara F."/>
            <person name="Munidasa M."/>
            <person name="Palculict T."/>
            <person name="Patil S."/>
            <person name="Pu L.-L."/>
            <person name="Saada N."/>
            <person name="Tang L."/>
            <person name="Weissenberger G."/>
            <person name="Zhu Y."/>
            <person name="Hemphill L."/>
            <person name="Shang Y."/>
            <person name="Youmans B."/>
            <person name="Ayvaz T."/>
            <person name="Ross M."/>
            <person name="Santibanez J."/>
            <person name="Aqrawi P."/>
            <person name="Gross S."/>
            <person name="Joshi V."/>
            <person name="Fowler G."/>
            <person name="Nazareth L."/>
            <person name="Reid J."/>
            <person name="Worley K."/>
            <person name="Petrosino J."/>
            <person name="Highlander S."/>
            <person name="Gibbs R."/>
        </authorList>
    </citation>
    <scope>NUCLEOTIDE SEQUENCE [LARGE SCALE GENOMIC DNA]</scope>
    <source>
        <strain evidence="2 3">871</strain>
    </source>
</reference>
<dbReference type="PATRIC" id="fig|1032488.3.peg.141"/>
<feature type="signal peptide" evidence="1">
    <location>
        <begin position="1"/>
        <end position="25"/>
    </location>
</feature>
<keyword evidence="2" id="KW-0449">Lipoprotein</keyword>
<dbReference type="Pfam" id="PF06804">
    <property type="entry name" value="Lipoprotein_18"/>
    <property type="match status" value="1"/>
</dbReference>
<organism evidence="2 3">
    <name type="scientific">Neisseria shayeganii 871</name>
    <dbReference type="NCBI Taxonomy" id="1032488"/>
    <lineage>
        <taxon>Bacteria</taxon>
        <taxon>Pseudomonadati</taxon>
        <taxon>Pseudomonadota</taxon>
        <taxon>Betaproteobacteria</taxon>
        <taxon>Neisseriales</taxon>
        <taxon>Neisseriaceae</taxon>
        <taxon>Neisseria</taxon>
    </lineage>
</organism>
<feature type="chain" id="PRO_5003462509" evidence="1">
    <location>
        <begin position="26"/>
        <end position="378"/>
    </location>
</feature>
<evidence type="ECO:0000313" key="2">
    <source>
        <dbReference type="EMBL" id="EGY53599.1"/>
    </source>
</evidence>
<gene>
    <name evidence="2" type="ORF">HMPREF9371_0154</name>
</gene>
<dbReference type="InterPro" id="IPR010653">
    <property type="entry name" value="NlpB/DapX"/>
</dbReference>
<name>G4CEW5_9NEIS</name>
<dbReference type="HOGENOM" id="CLU_056157_0_0_4"/>
<dbReference type="STRING" id="1032488.HMPREF9371_0154"/>
<dbReference type="InterPro" id="IPR042268">
    <property type="entry name" value="BamC_C"/>
</dbReference>
<proteinExistence type="predicted"/>
<dbReference type="Proteomes" id="UP000003019">
    <property type="component" value="Unassembled WGS sequence"/>
</dbReference>
<dbReference type="PROSITE" id="PS51257">
    <property type="entry name" value="PROKAR_LIPOPROTEIN"/>
    <property type="match status" value="1"/>
</dbReference>
<comment type="caution">
    <text evidence="2">The sequence shown here is derived from an EMBL/GenBank/DDBJ whole genome shotgun (WGS) entry which is preliminary data.</text>
</comment>
<keyword evidence="3" id="KW-1185">Reference proteome</keyword>
<dbReference type="AlphaFoldDB" id="G4CEW5"/>
<dbReference type="EMBL" id="AGAY01000006">
    <property type="protein sequence ID" value="EGY53599.1"/>
    <property type="molecule type" value="Genomic_DNA"/>
</dbReference>
<dbReference type="Gene3D" id="3.30.310.170">
    <property type="entry name" value="Outer membrane protein assembly factor BamC"/>
    <property type="match status" value="1"/>
</dbReference>